<dbReference type="PIRSF" id="PIRSF018266">
    <property type="entry name" value="FecR"/>
    <property type="match status" value="1"/>
</dbReference>
<dbReference type="KEGG" id="sya:A6768_11035"/>
<dbReference type="InterPro" id="IPR012373">
    <property type="entry name" value="Ferrdict_sens_TM"/>
</dbReference>
<sequence length="323" mass="35139">MVADSPIPKEIADEAARWFADRDSGLLDDESLLHAWLDADPRHAQAFAEMEVIWSDLGDVTLLPAIPTPLATPPIALPMARGRPLRRWAPMALAASLALAIVGQVKDWPTRWQADAMTETGEQRTIAMPDGSHILLNTDSAVAFDYAPGHRTIRLLKGEAAFTAAPDRKRPFIVEANEGTTTALGTRFLVRAIDDSTRISVTEHSVRVSFPTQQSRTVDVDAGQSVGYARDTGLGAVETGKAVDADAWTHGFLTFEDRPLSEVVAELGRYHKGFLGVIGAKARTRRVSGVFNIHDPLGAIVKLQTSLGLESTRLTDRLVLIYD</sequence>
<dbReference type="InterPro" id="IPR032623">
    <property type="entry name" value="FecR_N"/>
</dbReference>
<feature type="domain" description="FecR N-terminal" evidence="2">
    <location>
        <begin position="13"/>
        <end position="51"/>
    </location>
</feature>
<reference evidence="3 4" key="1">
    <citation type="submission" date="2017-10" db="EMBL/GenBank/DDBJ databases">
        <title>Sphingobium yanoikuyae S72.</title>
        <authorList>
            <person name="Sanchez E."/>
            <person name="Bustos P."/>
            <person name="Mendoza P."/>
            <person name="Guo X."/>
            <person name="Mendoza A."/>
        </authorList>
    </citation>
    <scope>NUCLEOTIDE SEQUENCE [LARGE SCALE GENOMIC DNA]</scope>
    <source>
        <strain evidence="3 4">S72</strain>
    </source>
</reference>
<dbReference type="Gene3D" id="2.60.120.1440">
    <property type="match status" value="1"/>
</dbReference>
<dbReference type="EMBL" id="CP023741">
    <property type="protein sequence ID" value="ATI80482.1"/>
    <property type="molecule type" value="Genomic_DNA"/>
</dbReference>
<gene>
    <name evidence="3" type="ORF">A6768_11035</name>
</gene>
<proteinExistence type="predicted"/>
<dbReference type="PANTHER" id="PTHR30273">
    <property type="entry name" value="PERIPLASMIC SIGNAL SENSOR AND SIGMA FACTOR ACTIVATOR FECR-RELATED"/>
    <property type="match status" value="1"/>
</dbReference>
<evidence type="ECO:0000313" key="4">
    <source>
        <dbReference type="Proteomes" id="UP000219422"/>
    </source>
</evidence>
<dbReference type="Pfam" id="PF16220">
    <property type="entry name" value="DUF4880"/>
    <property type="match status" value="1"/>
</dbReference>
<evidence type="ECO:0000259" key="2">
    <source>
        <dbReference type="Pfam" id="PF16220"/>
    </source>
</evidence>
<dbReference type="PANTHER" id="PTHR30273:SF2">
    <property type="entry name" value="PROTEIN FECR"/>
    <property type="match status" value="1"/>
</dbReference>
<accession>A0A291MZF1</accession>
<protein>
    <submittedName>
        <fullName evidence="3">Iron dicitrate transport regulator FecR</fullName>
    </submittedName>
</protein>
<dbReference type="RefSeq" id="WP_097383615.1">
    <property type="nucleotide sequence ID" value="NZ_CP023741.1"/>
</dbReference>
<dbReference type="Proteomes" id="UP000219422">
    <property type="component" value="Chromosome"/>
</dbReference>
<dbReference type="GO" id="GO:0016989">
    <property type="term" value="F:sigma factor antagonist activity"/>
    <property type="evidence" value="ECO:0007669"/>
    <property type="project" value="TreeGrafter"/>
</dbReference>
<dbReference type="InterPro" id="IPR006860">
    <property type="entry name" value="FecR"/>
</dbReference>
<dbReference type="Pfam" id="PF04773">
    <property type="entry name" value="FecR"/>
    <property type="match status" value="1"/>
</dbReference>
<feature type="domain" description="FecR protein" evidence="1">
    <location>
        <begin position="117"/>
        <end position="206"/>
    </location>
</feature>
<evidence type="ECO:0000313" key="3">
    <source>
        <dbReference type="EMBL" id="ATI80482.1"/>
    </source>
</evidence>
<dbReference type="GeneID" id="57777375"/>
<name>A0A291MZF1_SPHYA</name>
<evidence type="ECO:0000259" key="1">
    <source>
        <dbReference type="Pfam" id="PF04773"/>
    </source>
</evidence>
<organism evidence="3 4">
    <name type="scientific">Sphingobium yanoikuyae</name>
    <name type="common">Sphingomonas yanoikuyae</name>
    <dbReference type="NCBI Taxonomy" id="13690"/>
    <lineage>
        <taxon>Bacteria</taxon>
        <taxon>Pseudomonadati</taxon>
        <taxon>Pseudomonadota</taxon>
        <taxon>Alphaproteobacteria</taxon>
        <taxon>Sphingomonadales</taxon>
        <taxon>Sphingomonadaceae</taxon>
        <taxon>Sphingobium</taxon>
    </lineage>
</organism>
<dbReference type="AlphaFoldDB" id="A0A291MZF1"/>